<dbReference type="SMART" id="SM00320">
    <property type="entry name" value="WD40"/>
    <property type="match status" value="6"/>
</dbReference>
<dbReference type="GO" id="GO:0045943">
    <property type="term" value="P:positive regulation of transcription by RNA polymerase I"/>
    <property type="evidence" value="ECO:0007669"/>
    <property type="project" value="TreeGrafter"/>
</dbReference>
<dbReference type="PRINTS" id="PR00320">
    <property type="entry name" value="GPROTEINBRPT"/>
</dbReference>
<dbReference type="CDD" id="cd00200">
    <property type="entry name" value="WD40"/>
    <property type="match status" value="1"/>
</dbReference>
<evidence type="ECO:0000256" key="8">
    <source>
        <dbReference type="PROSITE-ProRule" id="PRU00221"/>
    </source>
</evidence>
<name>A0A0N7ZCV4_SCYOL</name>
<dbReference type="InterPro" id="IPR018983">
    <property type="entry name" value="U3_snoRNA-assocProt_15_C"/>
</dbReference>
<evidence type="ECO:0000256" key="6">
    <source>
        <dbReference type="ARBA" id="ARBA00023242"/>
    </source>
</evidence>
<dbReference type="GO" id="GO:0006364">
    <property type="term" value="P:rRNA processing"/>
    <property type="evidence" value="ECO:0007669"/>
    <property type="project" value="UniProtKB-KW"/>
</dbReference>
<protein>
    <recommendedName>
        <fullName evidence="2">U3 small nucleolar RNA-associated protein 15 homolog</fullName>
    </recommendedName>
</protein>
<comment type="subcellular location">
    <subcellularLocation>
        <location evidence="1">Nucleus</location>
        <location evidence="1">Nucleolus</location>
    </subcellularLocation>
</comment>
<organism evidence="10">
    <name type="scientific">Scylla olivacea</name>
    <name type="common">Orange mud crab</name>
    <name type="synonym">Cancer olivacea</name>
    <dbReference type="NCBI Taxonomy" id="85551"/>
    <lineage>
        <taxon>Eukaryota</taxon>
        <taxon>Metazoa</taxon>
        <taxon>Ecdysozoa</taxon>
        <taxon>Arthropoda</taxon>
        <taxon>Crustacea</taxon>
        <taxon>Multicrustacea</taxon>
        <taxon>Malacostraca</taxon>
        <taxon>Eumalacostraca</taxon>
        <taxon>Eucarida</taxon>
        <taxon>Decapoda</taxon>
        <taxon>Pleocyemata</taxon>
        <taxon>Brachyura</taxon>
        <taxon>Eubrachyura</taxon>
        <taxon>Portunoidea</taxon>
        <taxon>Portunidae</taxon>
        <taxon>Portuninae</taxon>
        <taxon>Scylla</taxon>
    </lineage>
</organism>
<dbReference type="Gene3D" id="2.130.10.10">
    <property type="entry name" value="YVTN repeat-like/Quinoprotein amine dehydrogenase"/>
    <property type="match status" value="1"/>
</dbReference>
<evidence type="ECO:0000256" key="3">
    <source>
        <dbReference type="ARBA" id="ARBA00022552"/>
    </source>
</evidence>
<dbReference type="InterPro" id="IPR020472">
    <property type="entry name" value="WD40_PAC1"/>
</dbReference>
<dbReference type="InterPro" id="IPR015943">
    <property type="entry name" value="WD40/YVTN_repeat-like_dom_sf"/>
</dbReference>
<dbReference type="Pfam" id="PF00400">
    <property type="entry name" value="WD40"/>
    <property type="match status" value="3"/>
</dbReference>
<keyword evidence="5" id="KW-0677">Repeat</keyword>
<dbReference type="InterPro" id="IPR019775">
    <property type="entry name" value="WD40_repeat_CS"/>
</dbReference>
<dbReference type="PANTHER" id="PTHR19924">
    <property type="entry name" value="UTP15 U3 SMALL NUCLEOLAR RNA-ASSOCIATED PROTEIN 15 FAMILY MEMBER"/>
    <property type="match status" value="1"/>
</dbReference>
<evidence type="ECO:0000256" key="5">
    <source>
        <dbReference type="ARBA" id="ARBA00022737"/>
    </source>
</evidence>
<evidence type="ECO:0000259" key="9">
    <source>
        <dbReference type="Pfam" id="PF09384"/>
    </source>
</evidence>
<dbReference type="GO" id="GO:0005730">
    <property type="term" value="C:nucleolus"/>
    <property type="evidence" value="ECO:0007669"/>
    <property type="project" value="UniProtKB-SubCell"/>
</dbReference>
<dbReference type="SUPFAM" id="SSF50978">
    <property type="entry name" value="WD40 repeat-like"/>
    <property type="match status" value="1"/>
</dbReference>
<keyword evidence="3" id="KW-0698">rRNA processing</keyword>
<evidence type="ECO:0000256" key="4">
    <source>
        <dbReference type="ARBA" id="ARBA00022574"/>
    </source>
</evidence>
<evidence type="ECO:0000256" key="1">
    <source>
        <dbReference type="ARBA" id="ARBA00004604"/>
    </source>
</evidence>
<evidence type="ECO:0000256" key="7">
    <source>
        <dbReference type="ARBA" id="ARBA00045437"/>
    </source>
</evidence>
<dbReference type="Pfam" id="PF09384">
    <property type="entry name" value="UTP15_C"/>
    <property type="match status" value="1"/>
</dbReference>
<dbReference type="PROSITE" id="PS00678">
    <property type="entry name" value="WD_REPEATS_1"/>
    <property type="match status" value="1"/>
</dbReference>
<keyword evidence="6" id="KW-0539">Nucleus</keyword>
<dbReference type="InterPro" id="IPR001680">
    <property type="entry name" value="WD40_rpt"/>
</dbReference>
<dbReference type="PANTHER" id="PTHR19924:SF26">
    <property type="entry name" value="U3 SMALL NUCLEOLAR RNA-ASSOCIATED PROTEIN 15 HOMOLOG"/>
    <property type="match status" value="1"/>
</dbReference>
<dbReference type="EMBL" id="GDRN01059462">
    <property type="protein sequence ID" value="JAI65496.1"/>
    <property type="molecule type" value="Transcribed_RNA"/>
</dbReference>
<accession>A0A0N7ZCV4</accession>
<dbReference type="PROSITE" id="PS50082">
    <property type="entry name" value="WD_REPEATS_2"/>
    <property type="match status" value="3"/>
</dbReference>
<dbReference type="InterPro" id="IPR036322">
    <property type="entry name" value="WD40_repeat_dom_sf"/>
</dbReference>
<proteinExistence type="predicted"/>
<keyword evidence="4 8" id="KW-0853">WD repeat</keyword>
<feature type="domain" description="U3 small nucleolar RNA-associated protein 15 C-terminal" evidence="9">
    <location>
        <begin position="348"/>
        <end position="493"/>
    </location>
</feature>
<dbReference type="PROSITE" id="PS50294">
    <property type="entry name" value="WD_REPEATS_REGION"/>
    <property type="match status" value="2"/>
</dbReference>
<evidence type="ECO:0000313" key="10">
    <source>
        <dbReference type="EMBL" id="JAI65496.1"/>
    </source>
</evidence>
<feature type="repeat" description="WD" evidence="8">
    <location>
        <begin position="243"/>
        <end position="284"/>
    </location>
</feature>
<feature type="repeat" description="WD" evidence="8">
    <location>
        <begin position="160"/>
        <end position="202"/>
    </location>
</feature>
<evidence type="ECO:0000256" key="2">
    <source>
        <dbReference type="ARBA" id="ARBA00018260"/>
    </source>
</evidence>
<dbReference type="AlphaFoldDB" id="A0A0N7ZCV4"/>
<comment type="function">
    <text evidence="7">Ribosome biogenesis factor. Involved in nucleolar processing of pre-18S ribosomal RNA. Required for optimal pre-ribosomal RNA transcription by RNA polymerase I. Part of the small subunit (SSU) processome, first precursor of the small eukaryotic ribosomal subunit. During the assembly of the SSU processome in the nucleolus, many ribosome biogenesis factors, an RNA chaperone and ribosomal proteins associate with the nascent pre-rRNA and work in concert to generate RNA folding, modifications, rearrangements and cleavage as well as targeted degradation of pre-ribosomal RNA by the RNA exosome.</text>
</comment>
<sequence length="542" mass="60074">MASFKRTHTRGYSRAASKTTSDTHYWRKLEFPVTVKEFTAINSVDISPAEPHYIAVTSGPKIDVYHQETTQVWRTISRFQRLAYGGRFRQDGQLLLAGSEEGAIKLFNHRQKQLLRIFKGHEGPTHCVDFIQGIPHIVSFSDDKTTMVWDMSNEDKICTLSGHTDFIRTGLVSPASQHIILTGSYDHTVRLWDTRTASSVLTVDHGAPVESLVCFPSGGVFVSSGGCELKVWDAVAGRLLSKVSQHHKTITCLALASDQKRLLSGSLDRHIKIYDVDTYSVVHTLSYPAPILCMAVAPGDTTLAVGMIAAGSGLMSFQHRRSPEMSTQLATKEASAKANIRNTISDDYRTLSDDHIVPGMTTQKMARYDRMICKFEYSRALDAVMQSFIANKYTNVSVGVLQELIRRGGIRTAVAGRDVKKLTPLFSFLFKNIRHPAYKPVLMDVANVVIDVYGDSLDEDPQLVMYFQRLKEEVAAELQLIKEHSALMGAIQMFLTTSNPHPNTSLVSVQQLATTECSSTQARMLHPSSSAKSASNLVVDVN</sequence>
<feature type="repeat" description="WD" evidence="8">
    <location>
        <begin position="118"/>
        <end position="159"/>
    </location>
</feature>
<reference evidence="10" key="1">
    <citation type="submission" date="2015-09" db="EMBL/GenBank/DDBJ databases">
        <title>Scylla olivacea transcriptome.</title>
        <authorList>
            <person name="Ikhwanuddin M."/>
        </authorList>
    </citation>
    <scope>NUCLEOTIDE SEQUENCE</scope>
</reference>